<name>A0ABV9LE72_9ACTN</name>
<gene>
    <name evidence="2" type="ORF">ACFO3M_01555</name>
</gene>
<sequence>MARNKWVKSDGPLTWLWAHKITSLMLATFILMMIGPLIGEGVFMAAIFILGGAFWLIATIRRAAYMRDNHLG</sequence>
<feature type="transmembrane region" description="Helical" evidence="1">
    <location>
        <begin position="41"/>
        <end position="60"/>
    </location>
</feature>
<evidence type="ECO:0000256" key="1">
    <source>
        <dbReference type="SAM" id="Phobius"/>
    </source>
</evidence>
<evidence type="ECO:0000313" key="2">
    <source>
        <dbReference type="EMBL" id="MFC4692065.1"/>
    </source>
</evidence>
<protein>
    <recommendedName>
        <fullName evidence="4">SdpI/YhfL protein family protein</fullName>
    </recommendedName>
</protein>
<evidence type="ECO:0000313" key="3">
    <source>
        <dbReference type="Proteomes" id="UP001596025"/>
    </source>
</evidence>
<dbReference type="RefSeq" id="WP_387985456.1">
    <property type="nucleotide sequence ID" value="NZ_JBHSGR010000001.1"/>
</dbReference>
<reference evidence="3" key="1">
    <citation type="journal article" date="2019" name="Int. J. Syst. Evol. Microbiol.">
        <title>The Global Catalogue of Microorganisms (GCM) 10K type strain sequencing project: providing services to taxonomists for standard genome sequencing and annotation.</title>
        <authorList>
            <consortium name="The Broad Institute Genomics Platform"/>
            <consortium name="The Broad Institute Genome Sequencing Center for Infectious Disease"/>
            <person name="Wu L."/>
            <person name="Ma J."/>
        </authorList>
    </citation>
    <scope>NUCLEOTIDE SEQUENCE [LARGE SCALE GENOMIC DNA]</scope>
    <source>
        <strain evidence="3">CCUG 62763</strain>
    </source>
</reference>
<accession>A0ABV9LE72</accession>
<keyword evidence="3" id="KW-1185">Reference proteome</keyword>
<dbReference type="EMBL" id="JBHSGR010000001">
    <property type="protein sequence ID" value="MFC4692065.1"/>
    <property type="molecule type" value="Genomic_DNA"/>
</dbReference>
<comment type="caution">
    <text evidence="2">The sequence shown here is derived from an EMBL/GenBank/DDBJ whole genome shotgun (WGS) entry which is preliminary data.</text>
</comment>
<keyword evidence="1" id="KW-0812">Transmembrane</keyword>
<feature type="transmembrane region" description="Helical" evidence="1">
    <location>
        <begin position="12"/>
        <end position="35"/>
    </location>
</feature>
<keyword evidence="1" id="KW-1133">Transmembrane helix</keyword>
<proteinExistence type="predicted"/>
<organism evidence="2 3">
    <name type="scientific">Geodermatophilus arenarius</name>
    <dbReference type="NCBI Taxonomy" id="1137990"/>
    <lineage>
        <taxon>Bacteria</taxon>
        <taxon>Bacillati</taxon>
        <taxon>Actinomycetota</taxon>
        <taxon>Actinomycetes</taxon>
        <taxon>Geodermatophilales</taxon>
        <taxon>Geodermatophilaceae</taxon>
        <taxon>Geodermatophilus</taxon>
    </lineage>
</organism>
<evidence type="ECO:0008006" key="4">
    <source>
        <dbReference type="Google" id="ProtNLM"/>
    </source>
</evidence>
<keyword evidence="1" id="KW-0472">Membrane</keyword>
<dbReference type="Proteomes" id="UP001596025">
    <property type="component" value="Unassembled WGS sequence"/>
</dbReference>